<keyword evidence="2" id="KW-0812">Transmembrane</keyword>
<keyword evidence="2" id="KW-1133">Transmembrane helix</keyword>
<accession>A0AAN6N3F4</accession>
<name>A0AAN6N3F4_9PEZI</name>
<dbReference type="EMBL" id="MU853848">
    <property type="protein sequence ID" value="KAK3937679.1"/>
    <property type="molecule type" value="Genomic_DNA"/>
</dbReference>
<feature type="transmembrane region" description="Helical" evidence="2">
    <location>
        <begin position="77"/>
        <end position="98"/>
    </location>
</feature>
<feature type="transmembrane region" description="Helical" evidence="2">
    <location>
        <begin position="139"/>
        <end position="159"/>
    </location>
</feature>
<evidence type="ECO:0000313" key="4">
    <source>
        <dbReference type="Proteomes" id="UP001303473"/>
    </source>
</evidence>
<evidence type="ECO:0000256" key="1">
    <source>
        <dbReference type="SAM" id="MobiDB-lite"/>
    </source>
</evidence>
<reference evidence="4" key="1">
    <citation type="journal article" date="2023" name="Mol. Phylogenet. Evol.">
        <title>Genome-scale phylogeny and comparative genomics of the fungal order Sordariales.</title>
        <authorList>
            <person name="Hensen N."/>
            <person name="Bonometti L."/>
            <person name="Westerberg I."/>
            <person name="Brannstrom I.O."/>
            <person name="Guillou S."/>
            <person name="Cros-Aarteil S."/>
            <person name="Calhoun S."/>
            <person name="Haridas S."/>
            <person name="Kuo A."/>
            <person name="Mondo S."/>
            <person name="Pangilinan J."/>
            <person name="Riley R."/>
            <person name="LaButti K."/>
            <person name="Andreopoulos B."/>
            <person name="Lipzen A."/>
            <person name="Chen C."/>
            <person name="Yan M."/>
            <person name="Daum C."/>
            <person name="Ng V."/>
            <person name="Clum A."/>
            <person name="Steindorff A."/>
            <person name="Ohm R.A."/>
            <person name="Martin F."/>
            <person name="Silar P."/>
            <person name="Natvig D.O."/>
            <person name="Lalanne C."/>
            <person name="Gautier V."/>
            <person name="Ament-Velasquez S.L."/>
            <person name="Kruys A."/>
            <person name="Hutchinson M.I."/>
            <person name="Powell A.J."/>
            <person name="Barry K."/>
            <person name="Miller A.N."/>
            <person name="Grigoriev I.V."/>
            <person name="Debuchy R."/>
            <person name="Gladieux P."/>
            <person name="Hiltunen Thoren M."/>
            <person name="Johannesson H."/>
        </authorList>
    </citation>
    <scope>NUCLEOTIDE SEQUENCE [LARGE SCALE GENOMIC DNA]</scope>
    <source>
        <strain evidence="4">CBS 340.73</strain>
    </source>
</reference>
<proteinExistence type="predicted"/>
<keyword evidence="2" id="KW-0472">Membrane</keyword>
<gene>
    <name evidence="3" type="ORF">QBC46DRAFT_179701</name>
</gene>
<organism evidence="3 4">
    <name type="scientific">Diplogelasinospora grovesii</name>
    <dbReference type="NCBI Taxonomy" id="303347"/>
    <lineage>
        <taxon>Eukaryota</taxon>
        <taxon>Fungi</taxon>
        <taxon>Dikarya</taxon>
        <taxon>Ascomycota</taxon>
        <taxon>Pezizomycotina</taxon>
        <taxon>Sordariomycetes</taxon>
        <taxon>Sordariomycetidae</taxon>
        <taxon>Sordariales</taxon>
        <taxon>Diplogelasinosporaceae</taxon>
        <taxon>Diplogelasinospora</taxon>
    </lineage>
</organism>
<sequence length="198" mass="23073">MRKSFLPLSISGPETNRSSVTRADKEGGRATKKKGAENMTITHLPPLSSPRPFLAYSTTAANTTTTIPVVVPEAGMIFFFFSFCDAWNGSIYTLYIFERYHNDVFVLITTMRFPCFVLFFIFMFFFLSRLGFLRNWKKLWRRLFVSFFLSVIGIIWHWQLAVGRVVFALLFFFFYVQSTCIILILASSLFYQDRTVYI</sequence>
<feature type="compositionally biased region" description="Polar residues" evidence="1">
    <location>
        <begin position="12"/>
        <end position="21"/>
    </location>
</feature>
<protein>
    <submittedName>
        <fullName evidence="3">Uncharacterized protein</fullName>
    </submittedName>
</protein>
<dbReference type="Proteomes" id="UP001303473">
    <property type="component" value="Unassembled WGS sequence"/>
</dbReference>
<comment type="caution">
    <text evidence="3">The sequence shown here is derived from an EMBL/GenBank/DDBJ whole genome shotgun (WGS) entry which is preliminary data.</text>
</comment>
<dbReference type="AlphaFoldDB" id="A0AAN6N3F4"/>
<feature type="region of interest" description="Disordered" evidence="1">
    <location>
        <begin position="1"/>
        <end position="35"/>
    </location>
</feature>
<keyword evidence="4" id="KW-1185">Reference proteome</keyword>
<feature type="transmembrane region" description="Helical" evidence="2">
    <location>
        <begin position="104"/>
        <end position="127"/>
    </location>
</feature>
<evidence type="ECO:0000256" key="2">
    <source>
        <dbReference type="SAM" id="Phobius"/>
    </source>
</evidence>
<feature type="transmembrane region" description="Helical" evidence="2">
    <location>
        <begin position="165"/>
        <end position="191"/>
    </location>
</feature>
<evidence type="ECO:0000313" key="3">
    <source>
        <dbReference type="EMBL" id="KAK3937679.1"/>
    </source>
</evidence>